<feature type="compositionally biased region" description="Polar residues" evidence="10">
    <location>
        <begin position="868"/>
        <end position="885"/>
    </location>
</feature>
<keyword evidence="4 9" id="KW-0256">Endoplasmic reticulum</keyword>
<keyword evidence="2 9" id="KW-0547">Nucleotide-binding</keyword>
<feature type="compositionally biased region" description="Low complexity" evidence="10">
    <location>
        <begin position="843"/>
        <end position="867"/>
    </location>
</feature>
<sequence length="885" mass="99231">MEEDSCATQLIDANGQFNVEGLENFIKKVKLAECGLSYAVVSIMGPQSSGKSTLLNHLFHTNFTEMDAYKGRSQTTKGIWIAKCVGLDPCTIALDLEGTDGSERGEDDTAFEKQSALFALAISDIVLINMWCHDIGREHAANKPLLKTVFQVMMRLFSPRKTTLLFVIRDKTKTPLKLLEPVLRDDIQKIWDTVPKPHAHKNTPLSEFFNVEITALSSYEEKEEKFKEEVFQLRQRFFHSISPGGLAGDRCGVVPASGFSFSAQQIWKVIKENKDLDLPAHKIMVATVRCEEIANEKLSHLTSDEGWLSLEEAVQAGPVSGFGKKLSSILEKYFSEYDKEAAYFDQGVRNAKRQQLESKALDSRKSQSSMRFGRFGVVWLANLFGKLMDSTEFVHPAYVTMLGHLRAKALVSFKTRLEQSLSKGEGFAASVRSCTRSCMLEFDEGCADSNNHYALRTSSFLTFPSLLLDVAIRHSNWDASKVRDKLRRDIGGHASSVRHAKLSEMIAVYEKQLALALMEPLEFLLEAGREDTWPSIRKLLKRVTEVAVSEFSTTIAGFELDQATVDMMVQTLRDHARNLVEKKAREEAGKVLIRMKDRFSTVFNHDNDSMPRVWTWREDIRTITKDARSAALKLLSVMAAIRWDEKPDKIENLLFSSLMDGAVSIPSSQDRSIGSPADFLASSNWEEVSHKDTLITPVQCKSLWRQFIAETEYTVTQAILAQEAHRKSNNWLPPLWAILAIIVLGFNEFMLLLRNPLYLAVFFVVFLLSRALWAQMDIVGEFQQGTQLAGLLSISSRFVPTITNLLRRLAEEAQGHPIPEASRPASSAASQSFRNQTPQRNPVSSSIPELAVSSSVSSTESVVEYSSPNLTQRRNTNIQEAGISS</sequence>
<proteinExistence type="inferred from homology"/>
<evidence type="ECO:0000313" key="14">
    <source>
        <dbReference type="Proteomes" id="UP000516437"/>
    </source>
</evidence>
<keyword evidence="8 9" id="KW-0472">Membrane</keyword>
<evidence type="ECO:0000256" key="11">
    <source>
        <dbReference type="SAM" id="Phobius"/>
    </source>
</evidence>
<feature type="compositionally biased region" description="Polar residues" evidence="10">
    <location>
        <begin position="833"/>
        <end position="842"/>
    </location>
</feature>
<name>A0A6A1WH18_9ROSI</name>
<dbReference type="InterPro" id="IPR046758">
    <property type="entry name" value="Sey1/RHD3-like_3HB"/>
</dbReference>
<keyword evidence="3 9" id="KW-0378">Hydrolase</keyword>
<evidence type="ECO:0000256" key="8">
    <source>
        <dbReference type="ARBA" id="ARBA00023136"/>
    </source>
</evidence>
<feature type="binding site" evidence="9">
    <location>
        <begin position="45"/>
        <end position="52"/>
    </location>
    <ligand>
        <name>GTP</name>
        <dbReference type="ChEBI" id="CHEBI:37565"/>
    </ligand>
</feature>
<comment type="function">
    <text evidence="9">Probable GTP-binding protein that may be involved in cell development.</text>
</comment>
<keyword evidence="6" id="KW-0175">Coiled coil</keyword>
<organism evidence="13 14">
    <name type="scientific">Morella rubra</name>
    <name type="common">Chinese bayberry</name>
    <dbReference type="NCBI Taxonomy" id="262757"/>
    <lineage>
        <taxon>Eukaryota</taxon>
        <taxon>Viridiplantae</taxon>
        <taxon>Streptophyta</taxon>
        <taxon>Embryophyta</taxon>
        <taxon>Tracheophyta</taxon>
        <taxon>Spermatophyta</taxon>
        <taxon>Magnoliopsida</taxon>
        <taxon>eudicotyledons</taxon>
        <taxon>Gunneridae</taxon>
        <taxon>Pentapetalae</taxon>
        <taxon>rosids</taxon>
        <taxon>fabids</taxon>
        <taxon>Fagales</taxon>
        <taxon>Myricaceae</taxon>
        <taxon>Morella</taxon>
    </lineage>
</organism>
<feature type="domain" description="GB1/RHD3-type G" evidence="12">
    <location>
        <begin position="35"/>
        <end position="250"/>
    </location>
</feature>
<evidence type="ECO:0000256" key="2">
    <source>
        <dbReference type="ARBA" id="ARBA00022741"/>
    </source>
</evidence>
<dbReference type="GO" id="GO:0016320">
    <property type="term" value="P:endoplasmic reticulum membrane fusion"/>
    <property type="evidence" value="ECO:0007669"/>
    <property type="project" value="TreeGrafter"/>
</dbReference>
<dbReference type="FunFam" id="3.40.50.300:FF:002271">
    <property type="entry name" value="Protein ROOT HAIR DEFECTIVE 3 homolog"/>
    <property type="match status" value="1"/>
</dbReference>
<feature type="region of interest" description="Disordered" evidence="10">
    <location>
        <begin position="817"/>
        <end position="885"/>
    </location>
</feature>
<comment type="similarity">
    <text evidence="9">Belongs to the TRAFAC class dynamin-like GTPase superfamily. GB1/RHD3 GTPase family. RHD3 subfamily.</text>
</comment>
<accession>A0A6A1WH18</accession>
<reference evidence="13 14" key="1">
    <citation type="journal article" date="2019" name="Plant Biotechnol. J.">
        <title>The red bayberry genome and genetic basis of sex determination.</title>
        <authorList>
            <person name="Jia H.M."/>
            <person name="Jia H.J."/>
            <person name="Cai Q.L."/>
            <person name="Wang Y."/>
            <person name="Zhao H.B."/>
            <person name="Yang W.F."/>
            <person name="Wang G.Y."/>
            <person name="Li Y.H."/>
            <person name="Zhan D.L."/>
            <person name="Shen Y.T."/>
            <person name="Niu Q.F."/>
            <person name="Chang L."/>
            <person name="Qiu J."/>
            <person name="Zhao L."/>
            <person name="Xie H.B."/>
            <person name="Fu W.Y."/>
            <person name="Jin J."/>
            <person name="Li X.W."/>
            <person name="Jiao Y."/>
            <person name="Zhou C.C."/>
            <person name="Tu T."/>
            <person name="Chai C.Y."/>
            <person name="Gao J.L."/>
            <person name="Fan L.J."/>
            <person name="van de Weg E."/>
            <person name="Wang J.Y."/>
            <person name="Gao Z.S."/>
        </authorList>
    </citation>
    <scope>NUCLEOTIDE SEQUENCE [LARGE SCALE GENOMIC DNA]</scope>
    <source>
        <tissue evidence="13">Leaves</tissue>
    </source>
</reference>
<evidence type="ECO:0000256" key="6">
    <source>
        <dbReference type="ARBA" id="ARBA00023054"/>
    </source>
</evidence>
<dbReference type="GO" id="GO:0005789">
    <property type="term" value="C:endoplasmic reticulum membrane"/>
    <property type="evidence" value="ECO:0007669"/>
    <property type="project" value="UniProtKB-SubCell"/>
</dbReference>
<keyword evidence="14" id="KW-1185">Reference proteome</keyword>
<feature type="topological domain" description="Cytoplasmic" evidence="9">
    <location>
        <begin position="1"/>
        <end position="732"/>
    </location>
</feature>
<dbReference type="Gene3D" id="3.40.50.300">
    <property type="entry name" value="P-loop containing nucleotide triphosphate hydrolases"/>
    <property type="match status" value="1"/>
</dbReference>
<dbReference type="CDD" id="cd01851">
    <property type="entry name" value="GBP"/>
    <property type="match status" value="1"/>
</dbReference>
<protein>
    <recommendedName>
        <fullName evidence="9">Protein ROOT HAIR DEFECTIVE 3 homolog</fullName>
        <ecNumber evidence="9">3.6.5.-</ecNumber>
    </recommendedName>
    <alternativeName>
        <fullName evidence="9">Protein SEY1 homolog</fullName>
    </alternativeName>
</protein>
<evidence type="ECO:0000259" key="12">
    <source>
        <dbReference type="PROSITE" id="PS51715"/>
    </source>
</evidence>
<comment type="subcellular location">
    <subcellularLocation>
        <location evidence="9">Endoplasmic reticulum membrane</location>
        <topology evidence="9">Multi-pass membrane protein</topology>
    </subcellularLocation>
</comment>
<evidence type="ECO:0000256" key="9">
    <source>
        <dbReference type="HAMAP-Rule" id="MF_03109"/>
    </source>
</evidence>
<dbReference type="GO" id="GO:0005525">
    <property type="term" value="F:GTP binding"/>
    <property type="evidence" value="ECO:0007669"/>
    <property type="project" value="UniProtKB-UniRule"/>
</dbReference>
<keyword evidence="5 9" id="KW-1133">Transmembrane helix</keyword>
<dbReference type="InterPro" id="IPR027417">
    <property type="entry name" value="P-loop_NTPase"/>
</dbReference>
<evidence type="ECO:0000256" key="7">
    <source>
        <dbReference type="ARBA" id="ARBA00023134"/>
    </source>
</evidence>
<feature type="compositionally biased region" description="Low complexity" evidence="10">
    <location>
        <begin position="821"/>
        <end position="832"/>
    </location>
</feature>
<feature type="topological domain" description="Cytoplasmic" evidence="9">
    <location>
        <begin position="778"/>
        <end position="885"/>
    </location>
</feature>
<comment type="caution">
    <text evidence="13">The sequence shown here is derived from an EMBL/GenBank/DDBJ whole genome shotgun (WGS) entry which is preliminary data.</text>
</comment>
<keyword evidence="7 9" id="KW-0342">GTP-binding</keyword>
<evidence type="ECO:0000313" key="13">
    <source>
        <dbReference type="EMBL" id="KAB1222150.1"/>
    </source>
</evidence>
<dbReference type="InterPro" id="IPR030386">
    <property type="entry name" value="G_GB1_RHD3_dom"/>
</dbReference>
<dbReference type="Proteomes" id="UP000516437">
    <property type="component" value="Chromosome 2"/>
</dbReference>
<dbReference type="GO" id="GO:0003924">
    <property type="term" value="F:GTPase activity"/>
    <property type="evidence" value="ECO:0007669"/>
    <property type="project" value="UniProtKB-UniRule"/>
</dbReference>
<evidence type="ECO:0000256" key="4">
    <source>
        <dbReference type="ARBA" id="ARBA00022824"/>
    </source>
</evidence>
<dbReference type="AlphaFoldDB" id="A0A6A1WH18"/>
<feature type="topological domain" description="Lumenal" evidence="9">
    <location>
        <begin position="754"/>
        <end position="756"/>
    </location>
</feature>
<evidence type="ECO:0000256" key="5">
    <source>
        <dbReference type="ARBA" id="ARBA00022989"/>
    </source>
</evidence>
<dbReference type="OrthoDB" id="1597724at2759"/>
<feature type="transmembrane region" description="Helical" evidence="11">
    <location>
        <begin position="731"/>
        <end position="750"/>
    </location>
</feature>
<dbReference type="Pfam" id="PF20428">
    <property type="entry name" value="Sey1_3HB"/>
    <property type="match status" value="2"/>
</dbReference>
<dbReference type="EMBL" id="RXIC02000020">
    <property type="protein sequence ID" value="KAB1222150.1"/>
    <property type="molecule type" value="Genomic_DNA"/>
</dbReference>
<dbReference type="HAMAP" id="MF_03109">
    <property type="entry name" value="Sey1"/>
    <property type="match status" value="1"/>
</dbReference>
<dbReference type="EC" id="3.6.5.-" evidence="9"/>
<evidence type="ECO:0000256" key="3">
    <source>
        <dbReference type="ARBA" id="ARBA00022801"/>
    </source>
</evidence>
<dbReference type="Pfam" id="PF05879">
    <property type="entry name" value="RHD3_GTPase"/>
    <property type="match status" value="1"/>
</dbReference>
<dbReference type="PANTHER" id="PTHR45923">
    <property type="entry name" value="PROTEIN SEY1"/>
    <property type="match status" value="1"/>
</dbReference>
<dbReference type="PANTHER" id="PTHR45923:SF20">
    <property type="entry name" value="PROTEIN ROOT HAIR DEFECTIVE 3 HOMOLOG 2"/>
    <property type="match status" value="1"/>
</dbReference>
<evidence type="ECO:0000256" key="1">
    <source>
        <dbReference type="ARBA" id="ARBA00022692"/>
    </source>
</evidence>
<dbReference type="PROSITE" id="PS51715">
    <property type="entry name" value="G_GB1_RHD3"/>
    <property type="match status" value="1"/>
</dbReference>
<dbReference type="SUPFAM" id="SSF52540">
    <property type="entry name" value="P-loop containing nucleoside triphosphate hydrolases"/>
    <property type="match status" value="1"/>
</dbReference>
<dbReference type="InterPro" id="IPR008803">
    <property type="entry name" value="RHD3/Sey1"/>
</dbReference>
<gene>
    <name evidence="13" type="ORF">CJ030_MR2G002672</name>
</gene>
<evidence type="ECO:0000256" key="10">
    <source>
        <dbReference type="SAM" id="MobiDB-lite"/>
    </source>
</evidence>
<feature type="transmembrane region" description="Helical" evidence="11">
    <location>
        <begin position="757"/>
        <end position="776"/>
    </location>
</feature>
<keyword evidence="1 9" id="KW-0812">Transmembrane</keyword>